<dbReference type="EMBL" id="UINC01099974">
    <property type="protein sequence ID" value="SVC59659.1"/>
    <property type="molecule type" value="Genomic_DNA"/>
</dbReference>
<accession>A0A382NEN9</accession>
<organism evidence="1">
    <name type="scientific">marine metagenome</name>
    <dbReference type="NCBI Taxonomy" id="408172"/>
    <lineage>
        <taxon>unclassified sequences</taxon>
        <taxon>metagenomes</taxon>
        <taxon>ecological metagenomes</taxon>
    </lineage>
</organism>
<protein>
    <submittedName>
        <fullName evidence="1">Uncharacterized protein</fullName>
    </submittedName>
</protein>
<gene>
    <name evidence="1" type="ORF">METZ01_LOCUS312513</name>
</gene>
<sequence>MADLVGEIRPWPLLGLVAASILP</sequence>
<proteinExistence type="predicted"/>
<dbReference type="AlphaFoldDB" id="A0A382NEN9"/>
<name>A0A382NEN9_9ZZZZ</name>
<reference evidence="1" key="1">
    <citation type="submission" date="2018-05" db="EMBL/GenBank/DDBJ databases">
        <authorList>
            <person name="Lanie J.A."/>
            <person name="Ng W.-L."/>
            <person name="Kazmierczak K.M."/>
            <person name="Andrzejewski T.M."/>
            <person name="Davidsen T.M."/>
            <person name="Wayne K.J."/>
            <person name="Tettelin H."/>
            <person name="Glass J.I."/>
            <person name="Rusch D."/>
            <person name="Podicherti R."/>
            <person name="Tsui H.-C.T."/>
            <person name="Winkler M.E."/>
        </authorList>
    </citation>
    <scope>NUCLEOTIDE SEQUENCE</scope>
</reference>
<evidence type="ECO:0000313" key="1">
    <source>
        <dbReference type="EMBL" id="SVC59659.1"/>
    </source>
</evidence>
<feature type="non-terminal residue" evidence="1">
    <location>
        <position position="23"/>
    </location>
</feature>